<evidence type="ECO:0000256" key="1">
    <source>
        <dbReference type="SAM" id="MobiDB-lite"/>
    </source>
</evidence>
<accession>A0A6C0I4D4</accession>
<proteinExistence type="predicted"/>
<reference evidence="2" key="1">
    <citation type="journal article" date="2020" name="Nature">
        <title>Giant virus diversity and host interactions through global metagenomics.</title>
        <authorList>
            <person name="Schulz F."/>
            <person name="Roux S."/>
            <person name="Paez-Espino D."/>
            <person name="Jungbluth S."/>
            <person name="Walsh D.A."/>
            <person name="Denef V.J."/>
            <person name="McMahon K.D."/>
            <person name="Konstantinidis K.T."/>
            <person name="Eloe-Fadrosh E.A."/>
            <person name="Kyrpides N.C."/>
            <person name="Woyke T."/>
        </authorList>
    </citation>
    <scope>NUCLEOTIDE SEQUENCE</scope>
    <source>
        <strain evidence="2">GVMAG-M-3300023184-191</strain>
    </source>
</reference>
<sequence>MFKGLVSPFHSLFQTQTTKCKPQSRQPCNCDDDDDDCGMAPECAFLCTMGIVHKNKSHTTSKKRRSNGHHAHAHAKKTRTKKQ</sequence>
<evidence type="ECO:0000313" key="2">
    <source>
        <dbReference type="EMBL" id="QHT87754.1"/>
    </source>
</evidence>
<name>A0A6C0I4D4_9ZZZZ</name>
<dbReference type="EMBL" id="MN740101">
    <property type="protein sequence ID" value="QHT87754.1"/>
    <property type="molecule type" value="Genomic_DNA"/>
</dbReference>
<dbReference type="AlphaFoldDB" id="A0A6C0I4D4"/>
<protein>
    <submittedName>
        <fullName evidence="2">Uncharacterized protein</fullName>
    </submittedName>
</protein>
<feature type="region of interest" description="Disordered" evidence="1">
    <location>
        <begin position="56"/>
        <end position="83"/>
    </location>
</feature>
<organism evidence="2">
    <name type="scientific">viral metagenome</name>
    <dbReference type="NCBI Taxonomy" id="1070528"/>
    <lineage>
        <taxon>unclassified sequences</taxon>
        <taxon>metagenomes</taxon>
        <taxon>organismal metagenomes</taxon>
    </lineage>
</organism>